<organism evidence="1">
    <name type="scientific">Tanacetum cinerariifolium</name>
    <name type="common">Dalmatian daisy</name>
    <name type="synonym">Chrysanthemum cinerariifolium</name>
    <dbReference type="NCBI Taxonomy" id="118510"/>
    <lineage>
        <taxon>Eukaryota</taxon>
        <taxon>Viridiplantae</taxon>
        <taxon>Streptophyta</taxon>
        <taxon>Embryophyta</taxon>
        <taxon>Tracheophyta</taxon>
        <taxon>Spermatophyta</taxon>
        <taxon>Magnoliopsida</taxon>
        <taxon>eudicotyledons</taxon>
        <taxon>Gunneridae</taxon>
        <taxon>Pentapetalae</taxon>
        <taxon>asterids</taxon>
        <taxon>campanulids</taxon>
        <taxon>Asterales</taxon>
        <taxon>Asteraceae</taxon>
        <taxon>Asteroideae</taxon>
        <taxon>Anthemideae</taxon>
        <taxon>Anthemidinae</taxon>
        <taxon>Tanacetum</taxon>
    </lineage>
</organism>
<dbReference type="EMBL" id="BKCJ011259580">
    <property type="protein sequence ID" value="GFD11523.1"/>
    <property type="molecule type" value="Genomic_DNA"/>
</dbReference>
<protein>
    <submittedName>
        <fullName evidence="1">Uncharacterized protein</fullName>
    </submittedName>
</protein>
<gene>
    <name evidence="1" type="ORF">Tci_883492</name>
</gene>
<proteinExistence type="predicted"/>
<reference evidence="1" key="1">
    <citation type="journal article" date="2019" name="Sci. Rep.">
        <title>Draft genome of Tanacetum cinerariifolium, the natural source of mosquito coil.</title>
        <authorList>
            <person name="Yamashiro T."/>
            <person name="Shiraishi A."/>
            <person name="Satake H."/>
            <person name="Nakayama K."/>
        </authorList>
    </citation>
    <scope>NUCLEOTIDE SEQUENCE</scope>
</reference>
<comment type="caution">
    <text evidence="1">The sequence shown here is derived from an EMBL/GenBank/DDBJ whole genome shotgun (WGS) entry which is preliminary data.</text>
</comment>
<sequence length="89" mass="10448">MMLSWNLLQVSLMKKAALKFLKAVNLRRSLMLSKTQAGWKLCRKSFFISKFKMSGLWLIVLKGSDPLEQNRFSRTRRMKEELLSEIRPG</sequence>
<accession>A0A699TNZ2</accession>
<name>A0A699TNZ2_TANCI</name>
<evidence type="ECO:0000313" key="1">
    <source>
        <dbReference type="EMBL" id="GFD11523.1"/>
    </source>
</evidence>
<dbReference type="AlphaFoldDB" id="A0A699TNZ2"/>